<evidence type="ECO:0000256" key="1">
    <source>
        <dbReference type="SAM" id="MobiDB-lite"/>
    </source>
</evidence>
<evidence type="ECO:0000313" key="2">
    <source>
        <dbReference type="EMBL" id="PTB72081.1"/>
    </source>
</evidence>
<feature type="region of interest" description="Disordered" evidence="1">
    <location>
        <begin position="1"/>
        <end position="39"/>
    </location>
</feature>
<dbReference type="Proteomes" id="UP000240760">
    <property type="component" value="Unassembled WGS sequence"/>
</dbReference>
<sequence>MYVHLGGLGGSKVPRPSPAPAPPAPPESVPPPQLQMTKTPTTKFTTQHINSNGQLLLRQHGLGLLDRQLVPRLASLC</sequence>
<organism evidence="2 3">
    <name type="scientific">Trichoderma longibrachiatum ATCC 18648</name>
    <dbReference type="NCBI Taxonomy" id="983965"/>
    <lineage>
        <taxon>Eukaryota</taxon>
        <taxon>Fungi</taxon>
        <taxon>Dikarya</taxon>
        <taxon>Ascomycota</taxon>
        <taxon>Pezizomycotina</taxon>
        <taxon>Sordariomycetes</taxon>
        <taxon>Hypocreomycetidae</taxon>
        <taxon>Hypocreales</taxon>
        <taxon>Hypocreaceae</taxon>
        <taxon>Trichoderma</taxon>
    </lineage>
</organism>
<gene>
    <name evidence="2" type="ORF">M440DRAFT_1098649</name>
</gene>
<feature type="compositionally biased region" description="Pro residues" evidence="1">
    <location>
        <begin position="15"/>
        <end position="33"/>
    </location>
</feature>
<protein>
    <submittedName>
        <fullName evidence="2">Uncharacterized protein</fullName>
    </submittedName>
</protein>
<reference evidence="2 3" key="1">
    <citation type="submission" date="2016-07" db="EMBL/GenBank/DDBJ databases">
        <title>Multiple horizontal gene transfer events from other fungi enriched the ability of initially mycotrophic Trichoderma (Ascomycota) to feed on dead plant biomass.</title>
        <authorList>
            <consortium name="DOE Joint Genome Institute"/>
            <person name="Aerts A."/>
            <person name="Atanasova L."/>
            <person name="Chenthamara K."/>
            <person name="Zhang J."/>
            <person name="Grujic M."/>
            <person name="Henrissat B."/>
            <person name="Kuo A."/>
            <person name="Salamov A."/>
            <person name="Lipzen A."/>
            <person name="Labutti K."/>
            <person name="Barry K."/>
            <person name="Miao Y."/>
            <person name="Rahimi M.J."/>
            <person name="Shen Q."/>
            <person name="Grigoriev I.V."/>
            <person name="Kubicek C.P."/>
            <person name="Druzhinina I.S."/>
        </authorList>
    </citation>
    <scope>NUCLEOTIDE SEQUENCE [LARGE SCALE GENOMIC DNA]</scope>
    <source>
        <strain evidence="2 3">ATCC 18648</strain>
    </source>
</reference>
<accession>A0A2T4BRZ6</accession>
<dbReference type="AlphaFoldDB" id="A0A2T4BRZ6"/>
<feature type="compositionally biased region" description="Gly residues" evidence="1">
    <location>
        <begin position="1"/>
        <end position="10"/>
    </location>
</feature>
<dbReference type="EMBL" id="KZ679143">
    <property type="protein sequence ID" value="PTB72081.1"/>
    <property type="molecule type" value="Genomic_DNA"/>
</dbReference>
<keyword evidence="3" id="KW-1185">Reference proteome</keyword>
<evidence type="ECO:0000313" key="3">
    <source>
        <dbReference type="Proteomes" id="UP000240760"/>
    </source>
</evidence>
<name>A0A2T4BRZ6_TRILO</name>
<proteinExistence type="predicted"/>